<dbReference type="PROSITE" id="PS01321">
    <property type="entry name" value="RUVC"/>
    <property type="match status" value="1"/>
</dbReference>
<dbReference type="GO" id="GO:0003677">
    <property type="term" value="F:DNA binding"/>
    <property type="evidence" value="ECO:0007669"/>
    <property type="project" value="UniProtKB-KW"/>
</dbReference>
<dbReference type="CDD" id="cd16962">
    <property type="entry name" value="RuvC"/>
    <property type="match status" value="1"/>
</dbReference>
<dbReference type="SUPFAM" id="SSF53098">
    <property type="entry name" value="Ribonuclease H-like"/>
    <property type="match status" value="1"/>
</dbReference>
<evidence type="ECO:0000256" key="4">
    <source>
        <dbReference type="ARBA" id="ARBA00022723"/>
    </source>
</evidence>
<evidence type="ECO:0000256" key="2">
    <source>
        <dbReference type="ARBA" id="ARBA00022490"/>
    </source>
</evidence>
<keyword evidence="2 13" id="KW-0963">Cytoplasm</keyword>
<organism evidence="15 16">
    <name type="scientific">Peptostreptococcus russellii</name>
    <dbReference type="NCBI Taxonomy" id="215200"/>
    <lineage>
        <taxon>Bacteria</taxon>
        <taxon>Bacillati</taxon>
        <taxon>Bacillota</taxon>
        <taxon>Clostridia</taxon>
        <taxon>Peptostreptococcales</taxon>
        <taxon>Peptostreptococcaceae</taxon>
        <taxon>Peptostreptococcus</taxon>
    </lineage>
</organism>
<reference evidence="15 16" key="1">
    <citation type="submission" date="2016-10" db="EMBL/GenBank/DDBJ databases">
        <authorList>
            <person name="de Groot N.N."/>
        </authorList>
    </citation>
    <scope>NUCLEOTIDE SEQUENCE [LARGE SCALE GENOMIC DNA]</scope>
    <source>
        <strain evidence="15 16">Calf135</strain>
    </source>
</reference>
<keyword evidence="7 13" id="KW-0378">Hydrolase</keyword>
<dbReference type="GO" id="GO:0005737">
    <property type="term" value="C:cytoplasm"/>
    <property type="evidence" value="ECO:0007669"/>
    <property type="project" value="UniProtKB-SubCell"/>
</dbReference>
<feature type="binding site" evidence="13">
    <location>
        <position position="67"/>
    </location>
    <ligand>
        <name>Mg(2+)</name>
        <dbReference type="ChEBI" id="CHEBI:18420"/>
        <label>2</label>
    </ligand>
</feature>
<dbReference type="InterPro" id="IPR036397">
    <property type="entry name" value="RNaseH_sf"/>
</dbReference>
<keyword evidence="3 13" id="KW-0540">Nuclease</keyword>
<dbReference type="GO" id="GO:0008821">
    <property type="term" value="F:crossover junction DNA endonuclease activity"/>
    <property type="evidence" value="ECO:0007669"/>
    <property type="project" value="UniProtKB-UniRule"/>
</dbReference>
<dbReference type="Pfam" id="PF02075">
    <property type="entry name" value="RuvC"/>
    <property type="match status" value="1"/>
</dbReference>
<evidence type="ECO:0000313" key="15">
    <source>
        <dbReference type="EMBL" id="SEN64726.1"/>
    </source>
</evidence>
<keyword evidence="6 13" id="KW-0227">DNA damage</keyword>
<feature type="binding site" evidence="13">
    <location>
        <position position="7"/>
    </location>
    <ligand>
        <name>Mg(2+)</name>
        <dbReference type="ChEBI" id="CHEBI:18420"/>
        <label>1</label>
    </ligand>
</feature>
<evidence type="ECO:0000256" key="8">
    <source>
        <dbReference type="ARBA" id="ARBA00022842"/>
    </source>
</evidence>
<dbReference type="InterPro" id="IPR012337">
    <property type="entry name" value="RNaseH-like_sf"/>
</dbReference>
<comment type="subcellular location">
    <subcellularLocation>
        <location evidence="13">Cytoplasm</location>
    </subcellularLocation>
</comment>
<keyword evidence="4 13" id="KW-0479">Metal-binding</keyword>
<dbReference type="GO" id="GO:0006281">
    <property type="term" value="P:DNA repair"/>
    <property type="evidence" value="ECO:0007669"/>
    <property type="project" value="UniProtKB-UniRule"/>
</dbReference>
<dbReference type="Proteomes" id="UP000199512">
    <property type="component" value="Unassembled WGS sequence"/>
</dbReference>
<feature type="active site" evidence="13">
    <location>
        <position position="7"/>
    </location>
</feature>
<comment type="function">
    <text evidence="13">The RuvA-RuvB-RuvC complex processes Holliday junction (HJ) DNA during genetic recombination and DNA repair. Endonuclease that resolves HJ intermediates. Cleaves cruciform DNA by making single-stranded nicks across the HJ at symmetrical positions within the homologous arms, yielding a 5'-phosphate and a 3'-hydroxyl group; requires a central core of homology in the junction. The consensus cleavage sequence is 5'-(A/T)TT(C/G)-3'. Cleavage occurs on the 3'-side of the TT dinucleotide at the point of strand exchange. HJ branch migration catalyzed by RuvA-RuvB allows RuvC to scan DNA until it finds its consensus sequence, where it cleaves and resolves the cruciform DNA.</text>
</comment>
<name>A0A1H8I9M4_9FIRM</name>
<keyword evidence="16" id="KW-1185">Reference proteome</keyword>
<dbReference type="RefSeq" id="WP_091975585.1">
    <property type="nucleotide sequence ID" value="NZ_FODF01000007.1"/>
</dbReference>
<evidence type="ECO:0000256" key="6">
    <source>
        <dbReference type="ARBA" id="ARBA00022763"/>
    </source>
</evidence>
<dbReference type="GO" id="GO:0048476">
    <property type="term" value="C:Holliday junction resolvase complex"/>
    <property type="evidence" value="ECO:0007669"/>
    <property type="project" value="UniProtKB-UniRule"/>
</dbReference>
<proteinExistence type="inferred from homology"/>
<dbReference type="HAMAP" id="MF_00034">
    <property type="entry name" value="RuvC"/>
    <property type="match status" value="1"/>
</dbReference>
<evidence type="ECO:0000256" key="9">
    <source>
        <dbReference type="ARBA" id="ARBA00023125"/>
    </source>
</evidence>
<gene>
    <name evidence="13" type="primary">ruvC</name>
    <name evidence="15" type="ORF">SAMN05216454_10777</name>
</gene>
<evidence type="ECO:0000256" key="1">
    <source>
        <dbReference type="ARBA" id="ARBA00009518"/>
    </source>
</evidence>
<dbReference type="EMBL" id="FODF01000007">
    <property type="protein sequence ID" value="SEN64726.1"/>
    <property type="molecule type" value="Genomic_DNA"/>
</dbReference>
<evidence type="ECO:0000256" key="12">
    <source>
        <dbReference type="ARBA" id="ARBA00029354"/>
    </source>
</evidence>
<dbReference type="PANTHER" id="PTHR30194:SF3">
    <property type="entry name" value="CROSSOVER JUNCTION ENDODEOXYRIBONUCLEASE RUVC"/>
    <property type="match status" value="1"/>
</dbReference>
<evidence type="ECO:0000256" key="11">
    <source>
        <dbReference type="ARBA" id="ARBA00023204"/>
    </source>
</evidence>
<dbReference type="NCBIfam" id="NF000711">
    <property type="entry name" value="PRK00039.2-1"/>
    <property type="match status" value="1"/>
</dbReference>
<feature type="active site" evidence="13">
    <location>
        <position position="140"/>
    </location>
</feature>
<evidence type="ECO:0000256" key="13">
    <source>
        <dbReference type="HAMAP-Rule" id="MF_00034"/>
    </source>
</evidence>
<feature type="active site" evidence="13">
    <location>
        <position position="67"/>
    </location>
</feature>
<dbReference type="NCBIfam" id="TIGR00228">
    <property type="entry name" value="ruvC"/>
    <property type="match status" value="1"/>
</dbReference>
<dbReference type="STRING" id="215200.SAMN05216454_10777"/>
<keyword evidence="10 13" id="KW-0233">DNA recombination</keyword>
<accession>A0A1H8I9M4</accession>
<evidence type="ECO:0000256" key="5">
    <source>
        <dbReference type="ARBA" id="ARBA00022759"/>
    </source>
</evidence>
<dbReference type="FunFam" id="3.30.420.10:FF:000002">
    <property type="entry name" value="Crossover junction endodeoxyribonuclease RuvC"/>
    <property type="match status" value="1"/>
</dbReference>
<protein>
    <recommendedName>
        <fullName evidence="13 14">Crossover junction endodeoxyribonuclease RuvC</fullName>
        <ecNumber evidence="13 14">3.1.21.10</ecNumber>
    </recommendedName>
    <alternativeName>
        <fullName evidence="13">Holliday junction nuclease RuvC</fullName>
    </alternativeName>
    <alternativeName>
        <fullName evidence="13">Holliday junction resolvase RuvC</fullName>
    </alternativeName>
</protein>
<dbReference type="GO" id="GO:0006310">
    <property type="term" value="P:DNA recombination"/>
    <property type="evidence" value="ECO:0007669"/>
    <property type="project" value="UniProtKB-UniRule"/>
</dbReference>
<dbReference type="AlphaFoldDB" id="A0A1H8I9M4"/>
<evidence type="ECO:0000256" key="10">
    <source>
        <dbReference type="ARBA" id="ARBA00023172"/>
    </source>
</evidence>
<sequence>MIILGIDPGLAIIGYGVLEYKNSKFRTIDYGAITTPAGMDIVERLELIYKGMNQLFHMYDIDEVGIEQLFFNKNVTTGIAVAQARGVTLLSCAHHKVPVYSYTPLQVKQGVCGYGRADKTQVQKMVTAFLGLNSVPKPDDVADALAVAICHAHSNRIGKELGRFSD</sequence>
<dbReference type="InterPro" id="IPR020563">
    <property type="entry name" value="X-over_junc_endoDNase_Mg_BS"/>
</dbReference>
<keyword evidence="11 13" id="KW-0234">DNA repair</keyword>
<comment type="subunit">
    <text evidence="13">Homodimer which binds Holliday junction (HJ) DNA. The HJ becomes 2-fold symmetrical on binding to RuvC with unstacked arms; it has a different conformation from HJ DNA in complex with RuvA. In the full resolvosome a probable DNA-RuvA(4)-RuvB(12)-RuvC(2) complex forms which resolves the HJ.</text>
</comment>
<dbReference type="OrthoDB" id="9805499at2"/>
<dbReference type="InterPro" id="IPR002176">
    <property type="entry name" value="X-over_junc_endoDNase_RuvC"/>
</dbReference>
<dbReference type="EC" id="3.1.21.10" evidence="13 14"/>
<comment type="similarity">
    <text evidence="1 13">Belongs to the RuvC family.</text>
</comment>
<feature type="binding site" evidence="13">
    <location>
        <position position="140"/>
    </location>
    <ligand>
        <name>Mg(2+)</name>
        <dbReference type="ChEBI" id="CHEBI:18420"/>
        <label>1</label>
    </ligand>
</feature>
<dbReference type="PRINTS" id="PR00696">
    <property type="entry name" value="RSOLVASERUVC"/>
</dbReference>
<dbReference type="PANTHER" id="PTHR30194">
    <property type="entry name" value="CROSSOVER JUNCTION ENDODEOXYRIBONUCLEASE RUVC"/>
    <property type="match status" value="1"/>
</dbReference>
<keyword evidence="8 13" id="KW-0460">Magnesium</keyword>
<keyword evidence="9 13" id="KW-0238">DNA-binding</keyword>
<dbReference type="Gene3D" id="3.30.420.10">
    <property type="entry name" value="Ribonuclease H-like superfamily/Ribonuclease H"/>
    <property type="match status" value="1"/>
</dbReference>
<comment type="catalytic activity">
    <reaction evidence="12 13">
        <text>Endonucleolytic cleavage at a junction such as a reciprocal single-stranded crossover between two homologous DNA duplexes (Holliday junction).</text>
        <dbReference type="EC" id="3.1.21.10"/>
    </reaction>
</comment>
<dbReference type="GO" id="GO:0000287">
    <property type="term" value="F:magnesium ion binding"/>
    <property type="evidence" value="ECO:0007669"/>
    <property type="project" value="UniProtKB-UniRule"/>
</dbReference>
<evidence type="ECO:0000256" key="3">
    <source>
        <dbReference type="ARBA" id="ARBA00022722"/>
    </source>
</evidence>
<evidence type="ECO:0000256" key="7">
    <source>
        <dbReference type="ARBA" id="ARBA00022801"/>
    </source>
</evidence>
<evidence type="ECO:0000313" key="16">
    <source>
        <dbReference type="Proteomes" id="UP000199512"/>
    </source>
</evidence>
<keyword evidence="5 13" id="KW-0255">Endonuclease</keyword>
<comment type="cofactor">
    <cofactor evidence="13">
        <name>Mg(2+)</name>
        <dbReference type="ChEBI" id="CHEBI:18420"/>
    </cofactor>
    <text evidence="13">Binds 2 Mg(2+) ion per subunit.</text>
</comment>
<evidence type="ECO:0000256" key="14">
    <source>
        <dbReference type="NCBIfam" id="TIGR00228"/>
    </source>
</evidence>